<comment type="caution">
    <text evidence="12">The sequence shown here is derived from an EMBL/GenBank/DDBJ whole genome shotgun (WGS) entry which is preliminary data.</text>
</comment>
<proteinExistence type="predicted"/>
<dbReference type="Pfam" id="PF13361">
    <property type="entry name" value="UvrD_C"/>
    <property type="match status" value="1"/>
</dbReference>
<name>A0A7X0HVV1_9BACI</name>
<dbReference type="InterPro" id="IPR000212">
    <property type="entry name" value="DNA_helicase_UvrD/REP"/>
</dbReference>
<evidence type="ECO:0000256" key="8">
    <source>
        <dbReference type="ARBA" id="ARBA00048988"/>
    </source>
</evidence>
<dbReference type="InterPro" id="IPR014017">
    <property type="entry name" value="DNA_helicase_UvrD-like_C"/>
</dbReference>
<dbReference type="PROSITE" id="PS51217">
    <property type="entry name" value="UVRD_HELICASE_CTER"/>
    <property type="match status" value="1"/>
</dbReference>
<feature type="domain" description="UvrD-like helicase ATP-binding" evidence="10">
    <location>
        <begin position="338"/>
        <end position="661"/>
    </location>
</feature>
<dbReference type="Gene3D" id="1.10.486.10">
    <property type="entry name" value="PCRA, domain 4"/>
    <property type="match status" value="1"/>
</dbReference>
<dbReference type="GO" id="GO:0043138">
    <property type="term" value="F:3'-5' DNA helicase activity"/>
    <property type="evidence" value="ECO:0007669"/>
    <property type="project" value="UniProtKB-EC"/>
</dbReference>
<keyword evidence="3 9" id="KW-0347">Helicase</keyword>
<dbReference type="PANTHER" id="PTHR11070">
    <property type="entry name" value="UVRD / RECB / PCRA DNA HELICASE FAMILY MEMBER"/>
    <property type="match status" value="1"/>
</dbReference>
<organism evidence="12 13">
    <name type="scientific">Bacillus benzoevorans</name>
    <dbReference type="NCBI Taxonomy" id="1456"/>
    <lineage>
        <taxon>Bacteria</taxon>
        <taxon>Bacillati</taxon>
        <taxon>Bacillota</taxon>
        <taxon>Bacilli</taxon>
        <taxon>Bacillales</taxon>
        <taxon>Bacillaceae</taxon>
        <taxon>Bacillus</taxon>
    </lineage>
</organism>
<dbReference type="InterPro" id="IPR014016">
    <property type="entry name" value="UvrD-like_ATP-bd"/>
</dbReference>
<evidence type="ECO:0000259" key="11">
    <source>
        <dbReference type="PROSITE" id="PS51217"/>
    </source>
</evidence>
<sequence>MDRESIVKSILKSSQKIESKIKRTYKKIYQSVKWHPSVRNEQMPNFVAFLYDSIISMKTLPSLEQFVNAYMKKYYDKVLPEGIIYHTYVDRTNKAYQSLVRDLHFYFKLKESDLFDHVQLSYAYDIEAKQDLVVTLGDKKLGLQLFDGDDSQTKWKEKQTARRKIILGYPDYYMPLNGTECKPVNIGSQREQFLVYSDHDVKMVYHKLLKASNVENYVEKETYILPNPAIKENNENSIIGKEEKLDDIVHSYIYVGEKNILDDLDKLKRLLQRGVRVEWASPFSTGKRDLPVEIFARFLGNLRLHQWQGARKYNLEIPDGRYNILQGNELQKIGDNTTFNFEQYKTEHASTQKHLIVEAGAGSGKTETMISRLIYLLHTKELTHLEDVVMITFTNEAADHIKLKLLKRLYHLYEITGNIRYIEWSEEVTSIRIMTIPSFAKTVIRDFSADLGLGNDFSIRTLTMERRKIIEEELDKYISKQELNFKTLGAFREYEWREIIDGFWNEMEKKGILYDFLEQIEWGEEPDDKLEHIYYDMIKEMLSNCEKKFNELKLNKNAFTVNDLTQKISEIEKILDIRQLSKPFKYLFVDEFQDTDDVQIKLVNTLTDLIEDAQLFVVGDIKQSIYRFRGANYTAFDVLSEQLGKNNIDRDYRLKKNYRTDSKILEEIEDMFDVWRNDPEQILPKESETGNNRLESTIHHSIYNKSCSFEGVYNTRGYDYASKIWSIYHSMKRDEQDEEEDKPTVLAILVRTNYQAREIRKILEELRNGKGRDIAYDVVTGGSLFSSAAARDLLILFNALNYERDPESYYALYQTPFTSKPFNPAVLLKFEGDRDKICTHKSFNEVEGFTEILAALRIKPTLHAIYQFLANNSFEKVLAAQNMQPHEIEQYRLNLYRILELAGDEAGASITSVHHLRDWLRQQVASNRDEDEMQADVTKYKKLIKVVTVHKAKGLEFDTVFIPYTYMKFEKKTQQEMIVVKEKDKVRAGWKIAGSNDNEFLVESPLYPDLKTKENTENIREEARLLYVALTRAKNRLVVIYNKSNSNRNDRRNWSDLIRLGRGETS</sequence>
<dbReference type="GO" id="GO:0016787">
    <property type="term" value="F:hydrolase activity"/>
    <property type="evidence" value="ECO:0007669"/>
    <property type="project" value="UniProtKB-UniRule"/>
</dbReference>
<evidence type="ECO:0000256" key="1">
    <source>
        <dbReference type="ARBA" id="ARBA00022741"/>
    </source>
</evidence>
<dbReference type="SUPFAM" id="SSF52540">
    <property type="entry name" value="P-loop containing nucleoside triphosphate hydrolases"/>
    <property type="match status" value="1"/>
</dbReference>
<accession>A0A7X0HVV1</accession>
<dbReference type="AlphaFoldDB" id="A0A7X0HVV1"/>
<dbReference type="RefSeq" id="WP_184530098.1">
    <property type="nucleotide sequence ID" value="NZ_JACHGK010000029.1"/>
</dbReference>
<keyword evidence="4 9" id="KW-0067">ATP-binding</keyword>
<evidence type="ECO:0000256" key="6">
    <source>
        <dbReference type="ARBA" id="ARBA00034617"/>
    </source>
</evidence>
<keyword evidence="13" id="KW-1185">Reference proteome</keyword>
<dbReference type="Gene3D" id="3.40.50.300">
    <property type="entry name" value="P-loop containing nucleotide triphosphate hydrolases"/>
    <property type="match status" value="3"/>
</dbReference>
<dbReference type="GO" id="GO:0000725">
    <property type="term" value="P:recombinational repair"/>
    <property type="evidence" value="ECO:0007669"/>
    <property type="project" value="TreeGrafter"/>
</dbReference>
<protein>
    <recommendedName>
        <fullName evidence="7">DNA 3'-5' helicase</fullName>
        <ecNumber evidence="7">5.6.2.4</ecNumber>
    </recommendedName>
</protein>
<dbReference type="EMBL" id="JACHGK010000029">
    <property type="protein sequence ID" value="MBB6447803.1"/>
    <property type="molecule type" value="Genomic_DNA"/>
</dbReference>
<dbReference type="PROSITE" id="PS51198">
    <property type="entry name" value="UVRD_HELICASE_ATP_BIND"/>
    <property type="match status" value="1"/>
</dbReference>
<dbReference type="GO" id="GO:0005829">
    <property type="term" value="C:cytosol"/>
    <property type="evidence" value="ECO:0007669"/>
    <property type="project" value="TreeGrafter"/>
</dbReference>
<evidence type="ECO:0000256" key="3">
    <source>
        <dbReference type="ARBA" id="ARBA00022806"/>
    </source>
</evidence>
<keyword evidence="2 9" id="KW-0378">Hydrolase</keyword>
<evidence type="ECO:0000313" key="13">
    <source>
        <dbReference type="Proteomes" id="UP000531594"/>
    </source>
</evidence>
<comment type="catalytic activity">
    <reaction evidence="8">
        <text>ATP + H2O = ADP + phosphate + H(+)</text>
        <dbReference type="Rhea" id="RHEA:13065"/>
        <dbReference type="ChEBI" id="CHEBI:15377"/>
        <dbReference type="ChEBI" id="CHEBI:15378"/>
        <dbReference type="ChEBI" id="CHEBI:30616"/>
        <dbReference type="ChEBI" id="CHEBI:43474"/>
        <dbReference type="ChEBI" id="CHEBI:456216"/>
        <dbReference type="EC" id="5.6.2.4"/>
    </reaction>
</comment>
<dbReference type="GO" id="GO:0003677">
    <property type="term" value="F:DNA binding"/>
    <property type="evidence" value="ECO:0007669"/>
    <property type="project" value="InterPro"/>
</dbReference>
<evidence type="ECO:0000256" key="2">
    <source>
        <dbReference type="ARBA" id="ARBA00022801"/>
    </source>
</evidence>
<evidence type="ECO:0000256" key="9">
    <source>
        <dbReference type="PROSITE-ProRule" id="PRU00560"/>
    </source>
</evidence>
<dbReference type="EC" id="5.6.2.4" evidence="7"/>
<gene>
    <name evidence="12" type="ORF">HNR53_004513</name>
</gene>
<dbReference type="InterPro" id="IPR027417">
    <property type="entry name" value="P-loop_NTPase"/>
</dbReference>
<keyword evidence="5" id="KW-0413">Isomerase</keyword>
<evidence type="ECO:0000313" key="12">
    <source>
        <dbReference type="EMBL" id="MBB6447803.1"/>
    </source>
</evidence>
<evidence type="ECO:0000256" key="4">
    <source>
        <dbReference type="ARBA" id="ARBA00022840"/>
    </source>
</evidence>
<reference evidence="12 13" key="1">
    <citation type="submission" date="2020-08" db="EMBL/GenBank/DDBJ databases">
        <title>Genomic Encyclopedia of Type Strains, Phase IV (KMG-IV): sequencing the most valuable type-strain genomes for metagenomic binning, comparative biology and taxonomic classification.</title>
        <authorList>
            <person name="Goeker M."/>
        </authorList>
    </citation>
    <scope>NUCLEOTIDE SEQUENCE [LARGE SCALE GENOMIC DNA]</scope>
    <source>
        <strain evidence="12 13">DSM 5391</strain>
    </source>
</reference>
<comment type="catalytic activity">
    <reaction evidence="6">
        <text>Couples ATP hydrolysis with the unwinding of duplex DNA by translocating in the 3'-5' direction.</text>
        <dbReference type="EC" id="5.6.2.4"/>
    </reaction>
</comment>
<keyword evidence="1 9" id="KW-0547">Nucleotide-binding</keyword>
<evidence type="ECO:0000256" key="5">
    <source>
        <dbReference type="ARBA" id="ARBA00023235"/>
    </source>
</evidence>
<feature type="domain" description="UvrD-like helicase C-terminal" evidence="11">
    <location>
        <begin position="662"/>
        <end position="954"/>
    </location>
</feature>
<dbReference type="GO" id="GO:0005524">
    <property type="term" value="F:ATP binding"/>
    <property type="evidence" value="ECO:0007669"/>
    <property type="project" value="UniProtKB-UniRule"/>
</dbReference>
<dbReference type="Proteomes" id="UP000531594">
    <property type="component" value="Unassembled WGS sequence"/>
</dbReference>
<feature type="binding site" evidence="9">
    <location>
        <begin position="359"/>
        <end position="366"/>
    </location>
    <ligand>
        <name>ATP</name>
        <dbReference type="ChEBI" id="CHEBI:30616"/>
    </ligand>
</feature>
<dbReference type="Pfam" id="PF00580">
    <property type="entry name" value="UvrD-helicase"/>
    <property type="match status" value="1"/>
</dbReference>
<dbReference type="PANTHER" id="PTHR11070:SF67">
    <property type="entry name" value="DNA 3'-5' HELICASE"/>
    <property type="match status" value="1"/>
</dbReference>
<evidence type="ECO:0000259" key="10">
    <source>
        <dbReference type="PROSITE" id="PS51198"/>
    </source>
</evidence>
<evidence type="ECO:0000256" key="7">
    <source>
        <dbReference type="ARBA" id="ARBA00034808"/>
    </source>
</evidence>